<proteinExistence type="predicted"/>
<keyword evidence="1" id="KW-0472">Membrane</keyword>
<keyword evidence="3" id="KW-1185">Reference proteome</keyword>
<feature type="transmembrane region" description="Helical" evidence="1">
    <location>
        <begin position="36"/>
        <end position="55"/>
    </location>
</feature>
<gene>
    <name evidence="2" type="ORF">ACFS5P_05120</name>
</gene>
<feature type="transmembrane region" description="Helical" evidence="1">
    <location>
        <begin position="12"/>
        <end position="30"/>
    </location>
</feature>
<name>A0ABW5ZEH7_9BACL</name>
<dbReference type="RefSeq" id="WP_204728526.1">
    <property type="nucleotide sequence ID" value="NZ_JAFBDK010000004.1"/>
</dbReference>
<keyword evidence="1" id="KW-0812">Transmembrane</keyword>
<sequence>MEATVNRSVRSSISLLFDTMFPVLILTAFAENGLFPIHYTSIGTGVISACLIFLSSNRKIQVRIFTLALTVFLILSVVAGGWPVILIVCQGLYFFWRMMKRSDSSELSQITVIQLILFILVFVSMFSFQLTYGVYPANLLIIYLAAGIFLYSAAPYFSTYASKNGLLLFSKFAGIFLTLGVVIYLLTEPFKRLLFATGDLAVAGIIRLLYMTGADIEIPEAQMQEKEISTEEDVFKPNPLGKREIEETIGVNTLELILLIAVTVLAVGVAWLLFRKFRHQPLLSGSADNDVTIERRQMKKDRPEKITVPNHQIRKEILKLEQKARKNEAGRLKSETVREWFNRLKVQDYDYYAAIYEKVRYNDQDVLSEEQKAFEQFVKHFEKRINKNQQ</sequence>
<feature type="transmembrane region" description="Helical" evidence="1">
    <location>
        <begin position="107"/>
        <end position="128"/>
    </location>
</feature>
<comment type="caution">
    <text evidence="2">The sequence shown here is derived from an EMBL/GenBank/DDBJ whole genome shotgun (WGS) entry which is preliminary data.</text>
</comment>
<protein>
    <recommendedName>
        <fullName evidence="4">DUF4129 domain-containing protein</fullName>
    </recommendedName>
</protein>
<dbReference type="EMBL" id="JBHUPG010000007">
    <property type="protein sequence ID" value="MFD2911248.1"/>
    <property type="molecule type" value="Genomic_DNA"/>
</dbReference>
<feature type="transmembrane region" description="Helical" evidence="1">
    <location>
        <begin position="256"/>
        <end position="274"/>
    </location>
</feature>
<reference evidence="3" key="1">
    <citation type="journal article" date="2019" name="Int. J. Syst. Evol. Microbiol.">
        <title>The Global Catalogue of Microorganisms (GCM) 10K type strain sequencing project: providing services to taxonomists for standard genome sequencing and annotation.</title>
        <authorList>
            <consortium name="The Broad Institute Genomics Platform"/>
            <consortium name="The Broad Institute Genome Sequencing Center for Infectious Disease"/>
            <person name="Wu L."/>
            <person name="Ma J."/>
        </authorList>
    </citation>
    <scope>NUCLEOTIDE SEQUENCE [LARGE SCALE GENOMIC DNA]</scope>
    <source>
        <strain evidence="3">KCTC 13528</strain>
    </source>
</reference>
<dbReference type="Proteomes" id="UP001597561">
    <property type="component" value="Unassembled WGS sequence"/>
</dbReference>
<feature type="transmembrane region" description="Helical" evidence="1">
    <location>
        <begin position="166"/>
        <end position="186"/>
    </location>
</feature>
<evidence type="ECO:0000256" key="1">
    <source>
        <dbReference type="SAM" id="Phobius"/>
    </source>
</evidence>
<accession>A0ABW5ZEH7</accession>
<feature type="transmembrane region" description="Helical" evidence="1">
    <location>
        <begin position="135"/>
        <end position="154"/>
    </location>
</feature>
<feature type="transmembrane region" description="Helical" evidence="1">
    <location>
        <begin position="67"/>
        <end position="95"/>
    </location>
</feature>
<evidence type="ECO:0000313" key="3">
    <source>
        <dbReference type="Proteomes" id="UP001597561"/>
    </source>
</evidence>
<keyword evidence="1" id="KW-1133">Transmembrane helix</keyword>
<evidence type="ECO:0000313" key="2">
    <source>
        <dbReference type="EMBL" id="MFD2911248.1"/>
    </source>
</evidence>
<evidence type="ECO:0008006" key="4">
    <source>
        <dbReference type="Google" id="ProtNLM"/>
    </source>
</evidence>
<organism evidence="2 3">
    <name type="scientific">Jeotgalibacillus terrae</name>
    <dbReference type="NCBI Taxonomy" id="587735"/>
    <lineage>
        <taxon>Bacteria</taxon>
        <taxon>Bacillati</taxon>
        <taxon>Bacillota</taxon>
        <taxon>Bacilli</taxon>
        <taxon>Bacillales</taxon>
        <taxon>Caryophanaceae</taxon>
        <taxon>Jeotgalibacillus</taxon>
    </lineage>
</organism>